<evidence type="ECO:0000313" key="9">
    <source>
        <dbReference type="Proteomes" id="UP000838412"/>
    </source>
</evidence>
<dbReference type="FunFam" id="3.30.160.60:FF:001755">
    <property type="entry name" value="Zinc finger protein 989"/>
    <property type="match status" value="1"/>
</dbReference>
<dbReference type="PROSITE" id="PS00028">
    <property type="entry name" value="ZINC_FINGER_C2H2_1"/>
    <property type="match status" value="6"/>
</dbReference>
<dbReference type="AlphaFoldDB" id="A0A8K0A876"/>
<dbReference type="Proteomes" id="UP000838412">
    <property type="component" value="Chromosome 7"/>
</dbReference>
<feature type="domain" description="C2H2-type" evidence="7">
    <location>
        <begin position="499"/>
        <end position="526"/>
    </location>
</feature>
<feature type="domain" description="C2H2-type" evidence="7">
    <location>
        <begin position="527"/>
        <end position="554"/>
    </location>
</feature>
<name>A0A8K0A876_BRALA</name>
<dbReference type="InterPro" id="IPR036236">
    <property type="entry name" value="Znf_C2H2_sf"/>
</dbReference>
<dbReference type="EMBL" id="OV696692">
    <property type="protein sequence ID" value="CAH1269612.1"/>
    <property type="molecule type" value="Genomic_DNA"/>
</dbReference>
<sequence>METMPVTMEMLTEHPPIATPAELAVPYFRLHGVFQDEQMEEYTETFLLRLYRCKACQFNSFLVDNFVSHLNSMHFDTSEKSNGMQENDVGKSTGEEMPGDMFFKDSASENGDSRRGFEKSAPVLKRSLSDSALNIPPRKKETPGTSLPQSSKRLQARSKEPKAKMPKSSKATSRGKKSRKAKQKRQVQESWQKDIGRILVVQNTDDGDDDSDDDYADFEAEPTERRQRKSRKPQKRPNYMRKRNPQRGLRHSCNVCSLKFCREEEQKLHMQCHSEGEEGFKCIHCEERSKDWRRTYRHMFRAHDVPAPYICKDCGFKCMKASEHERHLLMHSDARPFKCDQCTSAFRYRRNLLQHKKRSCKSSPKEYISQKHFQCPTCLTWFSVEEEQQLHTKCHQKEGKDFKCLHCDQVESEWNKIFRHMYREHNIQGPHVCVICGFNSLKRGDLNRHMSVHTADKPFGCEICGKGFKHKRNKEAHKRDMHSDHPQVRKRIQPEGPRLKCNHCTKTFKDEKILQKHQIVHTDEKRFMCDVCGFATRRKAGLELHMRTHKGDKRFKCEFCDYATVDRSCLRRHRWRHKDENPYKCNWCDYSCIQKQCMDIHVRKKHTGEMYRCDMCDFKTPVRQAFNKHKRAHAESAANLEGHQYPGASVPSTTNPQEMVSAVNSVETVEGIYNLLYGQQYGQAQALQLTTTTRQHPGLPEHKREEERYVSCD</sequence>
<dbReference type="FunFam" id="3.30.160.60:FF:005228">
    <property type="match status" value="1"/>
</dbReference>
<feature type="compositionally biased region" description="Basic and acidic residues" evidence="6">
    <location>
        <begin position="699"/>
        <end position="713"/>
    </location>
</feature>
<feature type="compositionally biased region" description="Basic residues" evidence="6">
    <location>
        <begin position="173"/>
        <end position="185"/>
    </location>
</feature>
<evidence type="ECO:0000256" key="5">
    <source>
        <dbReference type="PROSITE-ProRule" id="PRU00042"/>
    </source>
</evidence>
<feature type="compositionally biased region" description="Basic and acidic residues" evidence="6">
    <location>
        <begin position="102"/>
        <end position="118"/>
    </location>
</feature>
<feature type="domain" description="C2H2-type" evidence="7">
    <location>
        <begin position="555"/>
        <end position="582"/>
    </location>
</feature>
<feature type="compositionally biased region" description="Polar residues" evidence="6">
    <location>
        <begin position="76"/>
        <end position="85"/>
    </location>
</feature>
<dbReference type="GO" id="GO:0008270">
    <property type="term" value="F:zinc ion binding"/>
    <property type="evidence" value="ECO:0007669"/>
    <property type="project" value="UniProtKB-KW"/>
</dbReference>
<dbReference type="GO" id="GO:0043565">
    <property type="term" value="F:sequence-specific DNA binding"/>
    <property type="evidence" value="ECO:0007669"/>
    <property type="project" value="TreeGrafter"/>
</dbReference>
<feature type="compositionally biased region" description="Acidic residues" evidence="6">
    <location>
        <begin position="205"/>
        <end position="221"/>
    </location>
</feature>
<feature type="compositionally biased region" description="Polar residues" evidence="6">
    <location>
        <begin position="143"/>
        <end position="153"/>
    </location>
</feature>
<gene>
    <name evidence="8" type="primary">ZNF484</name>
    <name evidence="8" type="ORF">BLAG_LOCUS22204</name>
</gene>
<feature type="domain" description="C2H2-type" evidence="7">
    <location>
        <begin position="459"/>
        <end position="487"/>
    </location>
</feature>
<evidence type="ECO:0000259" key="7">
    <source>
        <dbReference type="PROSITE" id="PS50157"/>
    </source>
</evidence>
<dbReference type="OrthoDB" id="654211at2759"/>
<feature type="region of interest" description="Disordered" evidence="6">
    <location>
        <begin position="76"/>
        <end position="245"/>
    </location>
</feature>
<keyword evidence="9" id="KW-1185">Reference proteome</keyword>
<dbReference type="Pfam" id="PF00096">
    <property type="entry name" value="zf-C2H2"/>
    <property type="match status" value="1"/>
</dbReference>
<feature type="region of interest" description="Disordered" evidence="6">
    <location>
        <begin position="693"/>
        <end position="713"/>
    </location>
</feature>
<proteinExistence type="predicted"/>
<organism evidence="8 9">
    <name type="scientific">Branchiostoma lanceolatum</name>
    <name type="common">Common lancelet</name>
    <name type="synonym">Amphioxus lanceolatum</name>
    <dbReference type="NCBI Taxonomy" id="7740"/>
    <lineage>
        <taxon>Eukaryota</taxon>
        <taxon>Metazoa</taxon>
        <taxon>Chordata</taxon>
        <taxon>Cephalochordata</taxon>
        <taxon>Leptocardii</taxon>
        <taxon>Amphioxiformes</taxon>
        <taxon>Branchiostomatidae</taxon>
        <taxon>Branchiostoma</taxon>
    </lineage>
</organism>
<evidence type="ECO:0000256" key="3">
    <source>
        <dbReference type="ARBA" id="ARBA00022771"/>
    </source>
</evidence>
<feature type="compositionally biased region" description="Basic residues" evidence="6">
    <location>
        <begin position="226"/>
        <end position="245"/>
    </location>
</feature>
<evidence type="ECO:0000256" key="6">
    <source>
        <dbReference type="SAM" id="MobiDB-lite"/>
    </source>
</evidence>
<keyword evidence="2" id="KW-0677">Repeat</keyword>
<dbReference type="PROSITE" id="PS50157">
    <property type="entry name" value="ZINC_FINGER_C2H2_2"/>
    <property type="match status" value="8"/>
</dbReference>
<feature type="domain" description="C2H2-type" evidence="7">
    <location>
        <begin position="309"/>
        <end position="336"/>
    </location>
</feature>
<feature type="domain" description="C2H2-type" evidence="7">
    <location>
        <begin position="583"/>
        <end position="611"/>
    </location>
</feature>
<dbReference type="InterPro" id="IPR013087">
    <property type="entry name" value="Znf_C2H2_type"/>
</dbReference>
<feature type="domain" description="C2H2-type" evidence="7">
    <location>
        <begin position="431"/>
        <end position="458"/>
    </location>
</feature>
<protein>
    <submittedName>
        <fullName evidence="8">ZNF484 protein</fullName>
    </submittedName>
</protein>
<evidence type="ECO:0000256" key="4">
    <source>
        <dbReference type="ARBA" id="ARBA00022833"/>
    </source>
</evidence>
<dbReference type="PANTHER" id="PTHR24408">
    <property type="entry name" value="ZINC FINGER PROTEIN"/>
    <property type="match status" value="1"/>
</dbReference>
<dbReference type="GO" id="GO:0000981">
    <property type="term" value="F:DNA-binding transcription factor activity, RNA polymerase II-specific"/>
    <property type="evidence" value="ECO:0007669"/>
    <property type="project" value="TreeGrafter"/>
</dbReference>
<keyword evidence="4" id="KW-0862">Zinc</keyword>
<dbReference type="PANTHER" id="PTHR24408:SF58">
    <property type="entry name" value="TRANSCRIPTION FACTOR (TFIIIA), PUTATIVE (AFU_ORTHOLOGUE AFUA_1G05150)-RELATED"/>
    <property type="match status" value="1"/>
</dbReference>
<keyword evidence="3 5" id="KW-0863">Zinc-finger</keyword>
<reference evidence="8" key="1">
    <citation type="submission" date="2022-01" db="EMBL/GenBank/DDBJ databases">
        <authorList>
            <person name="Braso-Vives M."/>
        </authorList>
    </citation>
    <scope>NUCLEOTIDE SEQUENCE</scope>
</reference>
<evidence type="ECO:0000256" key="1">
    <source>
        <dbReference type="ARBA" id="ARBA00022723"/>
    </source>
</evidence>
<evidence type="ECO:0000256" key="2">
    <source>
        <dbReference type="ARBA" id="ARBA00022737"/>
    </source>
</evidence>
<evidence type="ECO:0000313" key="8">
    <source>
        <dbReference type="EMBL" id="CAH1269612.1"/>
    </source>
</evidence>
<keyword evidence="1" id="KW-0479">Metal-binding</keyword>
<dbReference type="Gene3D" id="3.30.160.60">
    <property type="entry name" value="Classic Zinc Finger"/>
    <property type="match status" value="7"/>
</dbReference>
<dbReference type="GO" id="GO:0005634">
    <property type="term" value="C:nucleus"/>
    <property type="evidence" value="ECO:0007669"/>
    <property type="project" value="TreeGrafter"/>
</dbReference>
<feature type="domain" description="C2H2-type" evidence="7">
    <location>
        <begin position="337"/>
        <end position="364"/>
    </location>
</feature>
<accession>A0A8K0A876</accession>
<dbReference type="SMART" id="SM00355">
    <property type="entry name" value="ZnF_C2H2"/>
    <property type="match status" value="14"/>
</dbReference>
<dbReference type="SUPFAM" id="SSF57667">
    <property type="entry name" value="beta-beta-alpha zinc fingers"/>
    <property type="match status" value="4"/>
</dbReference>